<evidence type="ECO:0000256" key="6">
    <source>
        <dbReference type="ARBA" id="ARBA00023186"/>
    </source>
</evidence>
<comment type="similarity">
    <text evidence="2">Belongs to the periplasmic pilus chaperone family.</text>
</comment>
<organism evidence="10 11">
    <name type="scientific">Ewingella americana</name>
    <dbReference type="NCBI Taxonomy" id="41202"/>
    <lineage>
        <taxon>Bacteria</taxon>
        <taxon>Pseudomonadati</taxon>
        <taxon>Pseudomonadota</taxon>
        <taxon>Gammaproteobacteria</taxon>
        <taxon>Enterobacterales</taxon>
        <taxon>Yersiniaceae</taxon>
        <taxon>Ewingella</taxon>
    </lineage>
</organism>
<evidence type="ECO:0000259" key="9">
    <source>
        <dbReference type="Pfam" id="PF02753"/>
    </source>
</evidence>
<evidence type="ECO:0000313" key="10">
    <source>
        <dbReference type="EMBL" id="STQ44956.1"/>
    </source>
</evidence>
<dbReference type="InterPro" id="IPR001829">
    <property type="entry name" value="Pili_assmbl_chaperone_bac"/>
</dbReference>
<comment type="subcellular location">
    <subcellularLocation>
        <location evidence="1">Periplasm</location>
    </subcellularLocation>
</comment>
<evidence type="ECO:0000256" key="4">
    <source>
        <dbReference type="ARBA" id="ARBA00022729"/>
    </source>
</evidence>
<dbReference type="InterPro" id="IPR036316">
    <property type="entry name" value="Pili_assmbl_chap_C_dom_sf"/>
</dbReference>
<dbReference type="SUPFAM" id="SSF49354">
    <property type="entry name" value="PapD-like"/>
    <property type="match status" value="1"/>
</dbReference>
<dbReference type="GeneID" id="78379774"/>
<dbReference type="GO" id="GO:0030288">
    <property type="term" value="C:outer membrane-bounded periplasmic space"/>
    <property type="evidence" value="ECO:0007669"/>
    <property type="project" value="InterPro"/>
</dbReference>
<reference evidence="10 11" key="1">
    <citation type="submission" date="2018-06" db="EMBL/GenBank/DDBJ databases">
        <authorList>
            <consortium name="Pathogen Informatics"/>
            <person name="Doyle S."/>
        </authorList>
    </citation>
    <scope>NUCLEOTIDE SEQUENCE [LARGE SCALE GENOMIC DNA]</scope>
    <source>
        <strain evidence="10 11">NCTC12157</strain>
    </source>
</reference>
<protein>
    <submittedName>
        <fullName evidence="10">Chaperone protein focC</fullName>
    </submittedName>
</protein>
<keyword evidence="4" id="KW-0732">Signal</keyword>
<dbReference type="FunFam" id="2.60.40.10:FF:000458">
    <property type="entry name" value="Molecular chaperone FimC"/>
    <property type="match status" value="1"/>
</dbReference>
<feature type="domain" description="Pili assembly chaperone N-terminal" evidence="8">
    <location>
        <begin position="23"/>
        <end position="142"/>
    </location>
</feature>
<keyword evidence="3" id="KW-1029">Fimbrium biogenesis</keyword>
<proteinExistence type="inferred from homology"/>
<dbReference type="Proteomes" id="UP000254304">
    <property type="component" value="Unassembled WGS sequence"/>
</dbReference>
<sequence>MERWRTMVLTAFLLFMTTSVQAGIVIGGTRLIYEGNKKEASITINNPDKLPYLIQSWIDGELISGQSKADKAPFIATPPLFRLEAERQNVLRVVRAGGNLPENKESIFWMNIKSIPYADKRENSLQIAIKTRIKMIYRPAGIATTPEEVVKTIIWKRTGDSVQITNPSAHYFTFFNVKINGAEIKDVPMVSPQSTASFILPKNIIGNSLSWQYINDYGGTSQSFFQTL</sequence>
<dbReference type="GO" id="GO:0071555">
    <property type="term" value="P:cell wall organization"/>
    <property type="evidence" value="ECO:0007669"/>
    <property type="project" value="InterPro"/>
</dbReference>
<dbReference type="InterPro" id="IPR008962">
    <property type="entry name" value="PapD-like_sf"/>
</dbReference>
<dbReference type="Pfam" id="PF02753">
    <property type="entry name" value="PapD_C"/>
    <property type="match status" value="1"/>
</dbReference>
<evidence type="ECO:0000259" key="8">
    <source>
        <dbReference type="Pfam" id="PF00345"/>
    </source>
</evidence>
<evidence type="ECO:0000256" key="1">
    <source>
        <dbReference type="ARBA" id="ARBA00004418"/>
    </source>
</evidence>
<feature type="domain" description="Pili assembly chaperone C-terminal" evidence="9">
    <location>
        <begin position="164"/>
        <end position="221"/>
    </location>
</feature>
<evidence type="ECO:0000256" key="2">
    <source>
        <dbReference type="ARBA" id="ARBA00007399"/>
    </source>
</evidence>
<dbReference type="Gene3D" id="2.60.40.10">
    <property type="entry name" value="Immunoglobulins"/>
    <property type="match status" value="2"/>
</dbReference>
<evidence type="ECO:0000256" key="7">
    <source>
        <dbReference type="ARBA" id="ARBA00023319"/>
    </source>
</evidence>
<dbReference type="InterPro" id="IPR016147">
    <property type="entry name" value="Pili_assmbl_chaperone_N"/>
</dbReference>
<dbReference type="Pfam" id="PF00345">
    <property type="entry name" value="PapD_N"/>
    <property type="match status" value="1"/>
</dbReference>
<evidence type="ECO:0000313" key="11">
    <source>
        <dbReference type="Proteomes" id="UP000254304"/>
    </source>
</evidence>
<dbReference type="PANTHER" id="PTHR30251:SF9">
    <property type="entry name" value="CHAPERONE PROTEIN CAF1M"/>
    <property type="match status" value="1"/>
</dbReference>
<evidence type="ECO:0000256" key="3">
    <source>
        <dbReference type="ARBA" id="ARBA00022558"/>
    </source>
</evidence>
<dbReference type="RefSeq" id="WP_034789973.1">
    <property type="nucleotide sequence ID" value="NZ_VXKG01000001.1"/>
</dbReference>
<keyword evidence="7" id="KW-0393">Immunoglobulin domain</keyword>
<evidence type="ECO:0000256" key="5">
    <source>
        <dbReference type="ARBA" id="ARBA00022764"/>
    </source>
</evidence>
<dbReference type="InterPro" id="IPR050643">
    <property type="entry name" value="Periplasmic_pilus_chap"/>
</dbReference>
<dbReference type="InterPro" id="IPR013783">
    <property type="entry name" value="Ig-like_fold"/>
</dbReference>
<dbReference type="PANTHER" id="PTHR30251">
    <property type="entry name" value="PILUS ASSEMBLY CHAPERONE"/>
    <property type="match status" value="1"/>
</dbReference>
<gene>
    <name evidence="10" type="primary">focC_1</name>
    <name evidence="10" type="ORF">NCTC12157_02680</name>
</gene>
<dbReference type="SUPFAM" id="SSF49584">
    <property type="entry name" value="Periplasmic chaperone C-domain"/>
    <property type="match status" value="1"/>
</dbReference>
<keyword evidence="6" id="KW-0143">Chaperone</keyword>
<accession>A0A377NG53</accession>
<dbReference type="AlphaFoldDB" id="A0A377NG53"/>
<dbReference type="EMBL" id="UGGO01000001">
    <property type="protein sequence ID" value="STQ44956.1"/>
    <property type="molecule type" value="Genomic_DNA"/>
</dbReference>
<dbReference type="PRINTS" id="PR00969">
    <property type="entry name" value="CHAPERONPILI"/>
</dbReference>
<dbReference type="InterPro" id="IPR016148">
    <property type="entry name" value="Pili_assmbl_chaperone_C"/>
</dbReference>
<keyword evidence="5" id="KW-0574">Periplasm</keyword>
<name>A0A377NG53_9GAMM</name>